<gene>
    <name evidence="2" type="ORF">PHYBLDRAFT_139551</name>
</gene>
<dbReference type="OrthoDB" id="4951845at2759"/>
<dbReference type="PANTHER" id="PTHR42673:SF4">
    <property type="entry name" value="MALEYLACETOACETATE ISOMERASE"/>
    <property type="match status" value="1"/>
</dbReference>
<evidence type="ECO:0000313" key="3">
    <source>
        <dbReference type="Proteomes" id="UP000077315"/>
    </source>
</evidence>
<reference evidence="3" key="1">
    <citation type="submission" date="2015-06" db="EMBL/GenBank/DDBJ databases">
        <title>Expansion of signal transduction pathways in fungi by whole-genome duplication.</title>
        <authorList>
            <consortium name="DOE Joint Genome Institute"/>
            <person name="Corrochano L.M."/>
            <person name="Kuo A."/>
            <person name="Marcet-Houben M."/>
            <person name="Polaino S."/>
            <person name="Salamov A."/>
            <person name="Villalobos J.M."/>
            <person name="Alvarez M.I."/>
            <person name="Avalos J."/>
            <person name="Benito E.P."/>
            <person name="Benoit I."/>
            <person name="Burger G."/>
            <person name="Camino L.P."/>
            <person name="Canovas D."/>
            <person name="Cerda-Olmedo E."/>
            <person name="Cheng J.-F."/>
            <person name="Dominguez A."/>
            <person name="Elias M."/>
            <person name="Eslava A.P."/>
            <person name="Glaser F."/>
            <person name="Grimwood J."/>
            <person name="Gutierrez G."/>
            <person name="Heitman J."/>
            <person name="Henrissat B."/>
            <person name="Iturriaga E.A."/>
            <person name="Lang B.F."/>
            <person name="Lavin J.L."/>
            <person name="Lee S."/>
            <person name="Li W."/>
            <person name="Lindquist E."/>
            <person name="Lopez-Garcia S."/>
            <person name="Luque E.M."/>
            <person name="Marcos A.T."/>
            <person name="Martin J."/>
            <person name="McCluskey K."/>
            <person name="Medina H.R."/>
            <person name="Miralles-Duran A."/>
            <person name="Miyazaki A."/>
            <person name="Munoz-Torres E."/>
            <person name="Oguiza J.A."/>
            <person name="Ohm R."/>
            <person name="Olmedo M."/>
            <person name="Orejas M."/>
            <person name="Ortiz-Castellanos L."/>
            <person name="Pisabarro A.G."/>
            <person name="Rodriguez-Romero J."/>
            <person name="Ruiz-Herrera J."/>
            <person name="Ruiz-Vazquez R."/>
            <person name="Sanz C."/>
            <person name="Schackwitz W."/>
            <person name="Schmutz J."/>
            <person name="Shahriari M."/>
            <person name="Shelest E."/>
            <person name="Silva-Franco F."/>
            <person name="Soanes D."/>
            <person name="Syed K."/>
            <person name="Tagua V.G."/>
            <person name="Talbot N.J."/>
            <person name="Thon M."/>
            <person name="De vries R.P."/>
            <person name="Wiebenga A."/>
            <person name="Yadav J.S."/>
            <person name="Braun E.L."/>
            <person name="Baker S."/>
            <person name="Garre V."/>
            <person name="Horwitz B."/>
            <person name="Torres-Martinez S."/>
            <person name="Idnurm A."/>
            <person name="Herrera-Estrella A."/>
            <person name="Gabaldon T."/>
            <person name="Grigoriev I.V."/>
        </authorList>
    </citation>
    <scope>NUCLEOTIDE SEQUENCE [LARGE SCALE GENOMIC DNA]</scope>
    <source>
        <strain evidence="3">NRRL 1555(-)</strain>
    </source>
</reference>
<organism evidence="2 3">
    <name type="scientific">Phycomyces blakesleeanus (strain ATCC 8743b / DSM 1359 / FGSC 10004 / NBRC 33097 / NRRL 1555)</name>
    <dbReference type="NCBI Taxonomy" id="763407"/>
    <lineage>
        <taxon>Eukaryota</taxon>
        <taxon>Fungi</taxon>
        <taxon>Fungi incertae sedis</taxon>
        <taxon>Mucoromycota</taxon>
        <taxon>Mucoromycotina</taxon>
        <taxon>Mucoromycetes</taxon>
        <taxon>Mucorales</taxon>
        <taxon>Phycomycetaceae</taxon>
        <taxon>Phycomyces</taxon>
    </lineage>
</organism>
<dbReference type="Proteomes" id="UP000077315">
    <property type="component" value="Unassembled WGS sequence"/>
</dbReference>
<dbReference type="STRING" id="763407.A0A167QD63"/>
<dbReference type="SUPFAM" id="SSF47616">
    <property type="entry name" value="GST C-terminal domain-like"/>
    <property type="match status" value="1"/>
</dbReference>
<dbReference type="Pfam" id="PF13417">
    <property type="entry name" value="GST_N_3"/>
    <property type="match status" value="1"/>
</dbReference>
<dbReference type="VEuPathDB" id="FungiDB:PHYBLDRAFT_139551"/>
<name>A0A167QD63_PHYB8</name>
<dbReference type="InterPro" id="IPR036249">
    <property type="entry name" value="Thioredoxin-like_sf"/>
</dbReference>
<proteinExistence type="predicted"/>
<keyword evidence="3" id="KW-1185">Reference proteome</keyword>
<sequence>MQSIKLYDLALNDFEKKCGSPNTLKARISLNIKGIPFDTVWVQLGEIPTVIPKLTKTTETPTVPIIVDTSKNLVIQDSWKIAQYLEATYPDAPSLFHGNEALYKAAQESIDMLSMPFSCLVIVNIANRIGDEAVKNEFRKTREAMFGTTLENFAGNPEDKIKLANEVLKDIRAKLAKSVYLSGSKVGWTDVVWLSYLVMVDVLNHDVFQARILDGVPGDNTLREWYERMAKYV</sequence>
<dbReference type="Pfam" id="PF22041">
    <property type="entry name" value="GST_C_7"/>
    <property type="match status" value="1"/>
</dbReference>
<dbReference type="InterPro" id="IPR036282">
    <property type="entry name" value="Glutathione-S-Trfase_C_sf"/>
</dbReference>
<dbReference type="InterPro" id="IPR004045">
    <property type="entry name" value="Glutathione_S-Trfase_N"/>
</dbReference>
<dbReference type="PANTHER" id="PTHR42673">
    <property type="entry name" value="MALEYLACETOACETATE ISOMERASE"/>
    <property type="match status" value="1"/>
</dbReference>
<evidence type="ECO:0000259" key="1">
    <source>
        <dbReference type="PROSITE" id="PS50404"/>
    </source>
</evidence>
<dbReference type="InterPro" id="IPR054416">
    <property type="entry name" value="GST_UstS-like_C"/>
</dbReference>
<protein>
    <recommendedName>
        <fullName evidence="1">GST N-terminal domain-containing protein</fullName>
    </recommendedName>
</protein>
<evidence type="ECO:0000313" key="2">
    <source>
        <dbReference type="EMBL" id="OAD79517.1"/>
    </source>
</evidence>
<dbReference type="EMBL" id="KV440972">
    <property type="protein sequence ID" value="OAD79517.1"/>
    <property type="molecule type" value="Genomic_DNA"/>
</dbReference>
<dbReference type="PROSITE" id="PS50404">
    <property type="entry name" value="GST_NTER"/>
    <property type="match status" value="1"/>
</dbReference>
<dbReference type="GeneID" id="28991152"/>
<dbReference type="RefSeq" id="XP_018297557.1">
    <property type="nucleotide sequence ID" value="XM_018430246.1"/>
</dbReference>
<dbReference type="Gene3D" id="1.20.1050.10">
    <property type="match status" value="1"/>
</dbReference>
<dbReference type="InParanoid" id="A0A167QD63"/>
<dbReference type="SUPFAM" id="SSF52833">
    <property type="entry name" value="Thioredoxin-like"/>
    <property type="match status" value="1"/>
</dbReference>
<dbReference type="GO" id="GO:0006749">
    <property type="term" value="P:glutathione metabolic process"/>
    <property type="evidence" value="ECO:0007669"/>
    <property type="project" value="TreeGrafter"/>
</dbReference>
<dbReference type="GO" id="GO:0006559">
    <property type="term" value="P:L-phenylalanine catabolic process"/>
    <property type="evidence" value="ECO:0007669"/>
    <property type="project" value="TreeGrafter"/>
</dbReference>
<dbReference type="Gene3D" id="3.40.30.10">
    <property type="entry name" value="Glutaredoxin"/>
    <property type="match status" value="1"/>
</dbReference>
<accession>A0A167QD63</accession>
<dbReference type="GO" id="GO:0016034">
    <property type="term" value="F:maleylacetoacetate isomerase activity"/>
    <property type="evidence" value="ECO:0007669"/>
    <property type="project" value="TreeGrafter"/>
</dbReference>
<feature type="domain" description="GST N-terminal" evidence="1">
    <location>
        <begin position="10"/>
        <end position="93"/>
    </location>
</feature>
<dbReference type="GO" id="GO:0004364">
    <property type="term" value="F:glutathione transferase activity"/>
    <property type="evidence" value="ECO:0007669"/>
    <property type="project" value="TreeGrafter"/>
</dbReference>
<dbReference type="AlphaFoldDB" id="A0A167QD63"/>